<evidence type="ECO:0000313" key="2">
    <source>
        <dbReference type="WBParaSite" id="PSAMB.scaffold6440size9487.g28531.t1"/>
    </source>
</evidence>
<protein>
    <submittedName>
        <fullName evidence="2">Uncharacterized protein</fullName>
    </submittedName>
</protein>
<dbReference type="AlphaFoldDB" id="A0A914X300"/>
<dbReference type="Proteomes" id="UP000887566">
    <property type="component" value="Unplaced"/>
</dbReference>
<dbReference type="WBParaSite" id="PSAMB.scaffold6440size9487.g28531.t1">
    <property type="protein sequence ID" value="PSAMB.scaffold6440size9487.g28531.t1"/>
    <property type="gene ID" value="PSAMB.scaffold6440size9487.g28531"/>
</dbReference>
<organism evidence="1 2">
    <name type="scientific">Plectus sambesii</name>
    <dbReference type="NCBI Taxonomy" id="2011161"/>
    <lineage>
        <taxon>Eukaryota</taxon>
        <taxon>Metazoa</taxon>
        <taxon>Ecdysozoa</taxon>
        <taxon>Nematoda</taxon>
        <taxon>Chromadorea</taxon>
        <taxon>Plectida</taxon>
        <taxon>Plectina</taxon>
        <taxon>Plectoidea</taxon>
        <taxon>Plectidae</taxon>
        <taxon>Plectus</taxon>
    </lineage>
</organism>
<name>A0A914X300_9BILA</name>
<accession>A0A914X300</accession>
<evidence type="ECO:0000313" key="1">
    <source>
        <dbReference type="Proteomes" id="UP000887566"/>
    </source>
</evidence>
<sequence>MADRCPTKLMGGRPREWRDRPRFVILQSATLTTELRAPRAPVHTLRWRVTVHSRPTVTTSRARAKVGPEDLHQRGVNDSSASVLTAIFALSFRRMTLIALLPFHNMARTTAVRPCGSGGVQRPTRA</sequence>
<keyword evidence="1" id="KW-1185">Reference proteome</keyword>
<proteinExistence type="predicted"/>
<reference evidence="2" key="1">
    <citation type="submission" date="2022-11" db="UniProtKB">
        <authorList>
            <consortium name="WormBaseParasite"/>
        </authorList>
    </citation>
    <scope>IDENTIFICATION</scope>
</reference>